<protein>
    <submittedName>
        <fullName evidence="10">Alpha-ketoglutarate permease</fullName>
    </submittedName>
</protein>
<organism evidence="10 11">
    <name type="scientific">Burkholderia multivorans CGD2</name>
    <dbReference type="NCBI Taxonomy" id="513052"/>
    <lineage>
        <taxon>Bacteria</taxon>
        <taxon>Pseudomonadati</taxon>
        <taxon>Pseudomonadota</taxon>
        <taxon>Betaproteobacteria</taxon>
        <taxon>Burkholderiales</taxon>
        <taxon>Burkholderiaceae</taxon>
        <taxon>Burkholderia</taxon>
        <taxon>Burkholderia cepacia complex</taxon>
    </lineage>
</organism>
<keyword evidence="6 8" id="KW-1133">Transmembrane helix</keyword>
<accession>B9BNR8</accession>
<dbReference type="PROSITE" id="PS50850">
    <property type="entry name" value="MFS"/>
    <property type="match status" value="1"/>
</dbReference>
<dbReference type="InterPro" id="IPR005829">
    <property type="entry name" value="Sugar_transporter_CS"/>
</dbReference>
<dbReference type="SUPFAM" id="SSF103473">
    <property type="entry name" value="MFS general substrate transporter"/>
    <property type="match status" value="1"/>
</dbReference>
<evidence type="ECO:0000256" key="1">
    <source>
        <dbReference type="ARBA" id="ARBA00004651"/>
    </source>
</evidence>
<dbReference type="GO" id="GO:0005886">
    <property type="term" value="C:plasma membrane"/>
    <property type="evidence" value="ECO:0007669"/>
    <property type="project" value="UniProtKB-SubCell"/>
</dbReference>
<reference evidence="10 11" key="1">
    <citation type="journal article" date="2012" name="J. Bacteriol.">
        <title>Draft Genome Sequence Determination for Cystic Fibrosis and Chronic Granulomatous Disease Burkholderia multivorans Isolates.</title>
        <authorList>
            <person name="Varga J.J."/>
            <person name="Losada L."/>
            <person name="Zelazny A.M."/>
            <person name="Brinkac L."/>
            <person name="Harkins D."/>
            <person name="Radune D."/>
            <person name="Hostetler J."/>
            <person name="Sampaio E.P."/>
            <person name="Ronning C.M."/>
            <person name="Nierman W.C."/>
            <person name="Greenberg D.E."/>
            <person name="Holland S.M."/>
            <person name="Goldberg J.B."/>
        </authorList>
    </citation>
    <scope>NUCLEOTIDE SEQUENCE [LARGE SCALE GENOMIC DNA]</scope>
    <source>
        <strain evidence="10 11">CGD2</strain>
    </source>
</reference>
<comment type="caution">
    <text evidence="10">The sequence shown here is derived from an EMBL/GenBank/DDBJ whole genome shotgun (WGS) entry which is preliminary data.</text>
</comment>
<evidence type="ECO:0000256" key="7">
    <source>
        <dbReference type="ARBA" id="ARBA00023136"/>
    </source>
</evidence>
<name>B9BNR8_9BURK</name>
<keyword evidence="4 8" id="KW-0812">Transmembrane</keyword>
<keyword evidence="3" id="KW-1003">Cell membrane</keyword>
<dbReference type="PROSITE" id="PS00216">
    <property type="entry name" value="SUGAR_TRANSPORT_1"/>
    <property type="match status" value="1"/>
</dbReference>
<evidence type="ECO:0000256" key="8">
    <source>
        <dbReference type="SAM" id="Phobius"/>
    </source>
</evidence>
<feature type="transmembrane region" description="Helical" evidence="8">
    <location>
        <begin position="105"/>
        <end position="132"/>
    </location>
</feature>
<evidence type="ECO:0000256" key="2">
    <source>
        <dbReference type="ARBA" id="ARBA00022448"/>
    </source>
</evidence>
<evidence type="ECO:0000313" key="10">
    <source>
        <dbReference type="EMBL" id="EEE07236.1"/>
    </source>
</evidence>
<dbReference type="Gene3D" id="1.20.1250.20">
    <property type="entry name" value="MFS general substrate transporter like domains"/>
    <property type="match status" value="2"/>
</dbReference>
<sequence>MRAMGCETYDACMCRPNLHPESNRSGTFSMCRVVGAFVTKKFGDNMDTTLPSIAGTSAAPLTRAQKKAIAAATLGTIVEFTDWLIYATFAALFSRHFFPAHDNRVSLLSAFAVFAVGFVMRPIGGAVLGAFADRHGRKDGLALSVALMAGSSLVIAICPGYGSIGMAAPVILVLARLTQGFAAGGEFGSASTFLIESSVPSRRGFAGSWQHFAVNAGVLVAASIGTALMSMIDTAAMAEWGWRVAFGIAGLMGFVALWVRLTVAETDAFTNASAGHRRVRHPFVAVVREHRRAALRVIGIAMAGNLCNYLWLVMFPTLVHLRTGLPLHDAFNASVISIVVSLIAIPFVGMLSDRIGRKPVLLAFAGGSALFAWPALHFLSHNFWNAATIATIGMLLSTGFAATCASVMAEQFPVQVRATGVALPYAVSAALFGGTLPYIVTAMSNSGLSEYLWIYVAVVCATGFVVYARMPETRGKVLD</sequence>
<keyword evidence="7 8" id="KW-0472">Membrane</keyword>
<feature type="transmembrane region" description="Helical" evidence="8">
    <location>
        <begin position="452"/>
        <end position="470"/>
    </location>
</feature>
<dbReference type="Pfam" id="PF00083">
    <property type="entry name" value="Sugar_tr"/>
    <property type="match status" value="2"/>
</dbReference>
<dbReference type="PANTHER" id="PTHR43528:SF1">
    <property type="entry name" value="ALPHA-KETOGLUTARATE PERMEASE"/>
    <property type="match status" value="1"/>
</dbReference>
<feature type="transmembrane region" description="Helical" evidence="8">
    <location>
        <begin position="212"/>
        <end position="232"/>
    </location>
</feature>
<dbReference type="Proteomes" id="UP000004535">
    <property type="component" value="Unassembled WGS sequence"/>
</dbReference>
<comment type="subcellular location">
    <subcellularLocation>
        <location evidence="1">Cell membrane</location>
        <topology evidence="1">Multi-pass membrane protein</topology>
    </subcellularLocation>
</comment>
<dbReference type="InterPro" id="IPR005828">
    <property type="entry name" value="MFS_sugar_transport-like"/>
</dbReference>
<gene>
    <name evidence="10" type="ORF">BURMUCGD2_6338</name>
</gene>
<dbReference type="FunFam" id="1.20.1250.20:FF:000001">
    <property type="entry name" value="Dicarboxylate MFS transporter"/>
    <property type="match status" value="1"/>
</dbReference>
<dbReference type="EMBL" id="ACFC01000004">
    <property type="protein sequence ID" value="EEE07236.1"/>
    <property type="molecule type" value="Genomic_DNA"/>
</dbReference>
<dbReference type="InterPro" id="IPR036259">
    <property type="entry name" value="MFS_trans_sf"/>
</dbReference>
<keyword evidence="5" id="KW-0769">Symport</keyword>
<feature type="transmembrane region" description="Helical" evidence="8">
    <location>
        <begin position="386"/>
        <end position="409"/>
    </location>
</feature>
<feature type="transmembrane region" description="Helical" evidence="8">
    <location>
        <begin position="360"/>
        <end position="380"/>
    </location>
</feature>
<dbReference type="PANTHER" id="PTHR43528">
    <property type="entry name" value="ALPHA-KETOGLUTARATE PERMEASE"/>
    <property type="match status" value="1"/>
</dbReference>
<feature type="transmembrane region" description="Helical" evidence="8">
    <location>
        <begin position="244"/>
        <end position="263"/>
    </location>
</feature>
<feature type="domain" description="Major facilitator superfamily (MFS) profile" evidence="9">
    <location>
        <begin position="68"/>
        <end position="474"/>
    </location>
</feature>
<feature type="transmembrane region" description="Helical" evidence="8">
    <location>
        <begin position="152"/>
        <end position="175"/>
    </location>
</feature>
<feature type="transmembrane region" description="Helical" evidence="8">
    <location>
        <begin position="421"/>
        <end position="440"/>
    </location>
</feature>
<evidence type="ECO:0000256" key="4">
    <source>
        <dbReference type="ARBA" id="ARBA00022692"/>
    </source>
</evidence>
<evidence type="ECO:0000256" key="6">
    <source>
        <dbReference type="ARBA" id="ARBA00022989"/>
    </source>
</evidence>
<dbReference type="GO" id="GO:0015293">
    <property type="term" value="F:symporter activity"/>
    <property type="evidence" value="ECO:0007669"/>
    <property type="project" value="UniProtKB-KW"/>
</dbReference>
<evidence type="ECO:0000313" key="11">
    <source>
        <dbReference type="Proteomes" id="UP000004535"/>
    </source>
</evidence>
<evidence type="ECO:0000256" key="3">
    <source>
        <dbReference type="ARBA" id="ARBA00022475"/>
    </source>
</evidence>
<feature type="transmembrane region" description="Helical" evidence="8">
    <location>
        <begin position="68"/>
        <end position="93"/>
    </location>
</feature>
<dbReference type="InterPro" id="IPR020846">
    <property type="entry name" value="MFS_dom"/>
</dbReference>
<dbReference type="AlphaFoldDB" id="B9BNR8"/>
<proteinExistence type="predicted"/>
<feature type="transmembrane region" description="Helical" evidence="8">
    <location>
        <begin position="330"/>
        <end position="348"/>
    </location>
</feature>
<evidence type="ECO:0000256" key="5">
    <source>
        <dbReference type="ARBA" id="ARBA00022847"/>
    </source>
</evidence>
<dbReference type="InterPro" id="IPR051084">
    <property type="entry name" value="H+-coupled_symporters"/>
</dbReference>
<evidence type="ECO:0000259" key="9">
    <source>
        <dbReference type="PROSITE" id="PS50850"/>
    </source>
</evidence>
<feature type="transmembrane region" description="Helical" evidence="8">
    <location>
        <begin position="297"/>
        <end position="318"/>
    </location>
</feature>
<keyword evidence="2" id="KW-0813">Transport</keyword>